<keyword evidence="2" id="KW-0677">Repeat</keyword>
<dbReference type="InterPro" id="IPR015943">
    <property type="entry name" value="WD40/YVTN_repeat-like_dom_sf"/>
</dbReference>
<reference evidence="5" key="1">
    <citation type="journal article" date="2020" name="Stud. Mycol.">
        <title>101 Dothideomycetes genomes: a test case for predicting lifestyles and emergence of pathogens.</title>
        <authorList>
            <person name="Haridas S."/>
            <person name="Albert R."/>
            <person name="Binder M."/>
            <person name="Bloem J."/>
            <person name="Labutti K."/>
            <person name="Salamov A."/>
            <person name="Andreopoulos B."/>
            <person name="Baker S."/>
            <person name="Barry K."/>
            <person name="Bills G."/>
            <person name="Bluhm B."/>
            <person name="Cannon C."/>
            <person name="Castanera R."/>
            <person name="Culley D."/>
            <person name="Daum C."/>
            <person name="Ezra D."/>
            <person name="Gonzalez J."/>
            <person name="Henrissat B."/>
            <person name="Kuo A."/>
            <person name="Liang C."/>
            <person name="Lipzen A."/>
            <person name="Lutzoni F."/>
            <person name="Magnuson J."/>
            <person name="Mondo S."/>
            <person name="Nolan M."/>
            <person name="Ohm R."/>
            <person name="Pangilinan J."/>
            <person name="Park H.-J."/>
            <person name="Ramirez L."/>
            <person name="Alfaro M."/>
            <person name="Sun H."/>
            <person name="Tritt A."/>
            <person name="Yoshinaga Y."/>
            <person name="Zwiers L.-H."/>
            <person name="Turgeon B."/>
            <person name="Goodwin S."/>
            <person name="Spatafora J."/>
            <person name="Crous P."/>
            <person name="Grigoriev I."/>
        </authorList>
    </citation>
    <scope>NUCLEOTIDE SEQUENCE</scope>
    <source>
        <strain evidence="5">CBS 123094</strain>
    </source>
</reference>
<feature type="compositionally biased region" description="Acidic residues" evidence="4">
    <location>
        <begin position="1032"/>
        <end position="1041"/>
    </location>
</feature>
<organism evidence="5 6">
    <name type="scientific">Amniculicola lignicola CBS 123094</name>
    <dbReference type="NCBI Taxonomy" id="1392246"/>
    <lineage>
        <taxon>Eukaryota</taxon>
        <taxon>Fungi</taxon>
        <taxon>Dikarya</taxon>
        <taxon>Ascomycota</taxon>
        <taxon>Pezizomycotina</taxon>
        <taxon>Dothideomycetes</taxon>
        <taxon>Pleosporomycetidae</taxon>
        <taxon>Pleosporales</taxon>
        <taxon>Amniculicolaceae</taxon>
        <taxon>Amniculicola</taxon>
    </lineage>
</organism>
<feature type="region of interest" description="Disordered" evidence="4">
    <location>
        <begin position="736"/>
        <end position="763"/>
    </location>
</feature>
<dbReference type="Pfam" id="PF00400">
    <property type="entry name" value="WD40"/>
    <property type="match status" value="3"/>
</dbReference>
<dbReference type="PROSITE" id="PS50294">
    <property type="entry name" value="WD_REPEATS_REGION"/>
    <property type="match status" value="2"/>
</dbReference>
<feature type="compositionally biased region" description="Basic and acidic residues" evidence="4">
    <location>
        <begin position="742"/>
        <end position="753"/>
    </location>
</feature>
<dbReference type="Gene3D" id="2.130.10.10">
    <property type="entry name" value="YVTN repeat-like/Quinoprotein amine dehydrogenase"/>
    <property type="match status" value="3"/>
</dbReference>
<feature type="repeat" description="WD" evidence="3">
    <location>
        <begin position="43"/>
        <end position="73"/>
    </location>
</feature>
<dbReference type="InterPro" id="IPR001680">
    <property type="entry name" value="WD40_rpt"/>
</dbReference>
<keyword evidence="1 3" id="KW-0853">WD repeat</keyword>
<dbReference type="SUPFAM" id="SSF50978">
    <property type="entry name" value="WD40 repeat-like"/>
    <property type="match status" value="1"/>
</dbReference>
<feature type="compositionally biased region" description="Polar residues" evidence="4">
    <location>
        <begin position="133"/>
        <end position="144"/>
    </location>
</feature>
<evidence type="ECO:0000256" key="1">
    <source>
        <dbReference type="ARBA" id="ARBA00022574"/>
    </source>
</evidence>
<evidence type="ECO:0000313" key="6">
    <source>
        <dbReference type="Proteomes" id="UP000799779"/>
    </source>
</evidence>
<feature type="compositionally biased region" description="Polar residues" evidence="4">
    <location>
        <begin position="401"/>
        <end position="416"/>
    </location>
</feature>
<feature type="region of interest" description="Disordered" evidence="4">
    <location>
        <begin position="358"/>
        <end position="422"/>
    </location>
</feature>
<sequence length="1117" mass="123880">MKNNVYDRLLRRELGQDGKRYSNIRGIYGDRRWVEELDIVNELPGHNGCVNALSWSRSGNLLASGSDDHRINIHSYHPESSTSQFNLTTSILTGHSSNIFSVKFMPYSNDRTIVSATDDVRIFDIEYSGHSPHGTSNASRSQPGRSRPSLHGLTSGLTLTEGDTNAKAFRCHSDTVKRIVTEDSPYYFLTCSEDGDVRQWDIRLPSKHYPPPRDSLSPRWARGSDNSDNIPAPLISYSRYHLDLNTVSCSPSQPHYIALGGAHLHCFLHDRRMLGRDKLKERGAGLGSPSNWSDHDDELLGQATQSVKKFAPNGQQRMGRHDNGHITACKISDANPNELIVSWSGDWIYSFDILRSPDASEEQPRPKTTTGTARRRGKDQSRKRKRNRATDANLSEDGAGSASSRQRTESSHTVSSGHREDLALRVSYANGQTEDIPIENSSTRAHSLDEQSTAFTTEHFRIAKCTVKMQKLLFSTAQDFARSTANFTSILGFAASILPEMDEIHRAWRYPVDPEPLEVSLQNKLRDGRSASRRFVQAAGTLVRVLGGHLRTGGNSDAITSQYFAAIQPAPSERPLPRHEQFGYDFLKAILLWLDSGPGAVIEGFSGSSMNLRRPIRPDSDMDALDEDLIPYLLDLASDNPIVDVSASRFETDERRIVFPSEKDAVINFARVLKSPFADLTGAVVPASGATAEHHAVQDRKAALEKWAFQVGRGVLLNAAKDIKFSFVDRSFGGSGVPDATVRADEEALREQQEDVEDTEDDGVVIDAELVSRAWAQQADDAPLSAATSRQSEDVPRPSSRFSEMQARLLAGESPMEDEGDPMEDEESEVEDEDEDEDDGDMDPLASDYEDDSGDDADSDGLARTRSGRLLWRSDFDRSFTRNRVEGHVPCGPHTRTYTGHCNIRTVKDVNFFGLQDEYVVSGSDSGHVFIWDRKTSQLINILEGDGEVVNVVQGHPYEPTMAVSGIDHTIKIFSPDTNDQRNARNGIGVQAIDTDGFSSLGLGRRRRPRGDSNRATDTAGTRSTLERTPEDPEDESDDEPAPGGLYSRKCMNRAYQITSQNDVERRHGRNDARVTRTFLAQIARQIHAQQAQRNEDGSEHETGGTVVIDEDACTTM</sequence>
<feature type="region of interest" description="Disordered" evidence="4">
    <location>
        <begin position="777"/>
        <end position="862"/>
    </location>
</feature>
<dbReference type="AlphaFoldDB" id="A0A6A5WHI5"/>
<keyword evidence="6" id="KW-1185">Reference proteome</keyword>
<proteinExistence type="predicted"/>
<name>A0A6A5WHI5_9PLEO</name>
<dbReference type="PANTHER" id="PTHR15574:SF40">
    <property type="entry name" value="WD AND TETRATRICOPEPTIDE REPEATS PROTEIN 1"/>
    <property type="match status" value="1"/>
</dbReference>
<feature type="region of interest" description="Disordered" evidence="4">
    <location>
        <begin position="1088"/>
        <end position="1117"/>
    </location>
</feature>
<feature type="compositionally biased region" description="Basic residues" evidence="4">
    <location>
        <begin position="373"/>
        <end position="387"/>
    </location>
</feature>
<feature type="region of interest" description="Disordered" evidence="4">
    <location>
        <begin position="999"/>
        <end position="1052"/>
    </location>
</feature>
<dbReference type="InterPro" id="IPR045151">
    <property type="entry name" value="DCAF8"/>
</dbReference>
<feature type="compositionally biased region" description="Acidic residues" evidence="4">
    <location>
        <begin position="815"/>
        <end position="859"/>
    </location>
</feature>
<dbReference type="SMART" id="SM00320">
    <property type="entry name" value="WD40"/>
    <property type="match status" value="6"/>
</dbReference>
<evidence type="ECO:0000256" key="3">
    <source>
        <dbReference type="PROSITE-ProRule" id="PRU00221"/>
    </source>
</evidence>
<feature type="compositionally biased region" description="Low complexity" evidence="4">
    <location>
        <begin position="150"/>
        <end position="159"/>
    </location>
</feature>
<evidence type="ECO:0000256" key="4">
    <source>
        <dbReference type="SAM" id="MobiDB-lite"/>
    </source>
</evidence>
<feature type="compositionally biased region" description="Basic and acidic residues" evidence="4">
    <location>
        <begin position="1094"/>
        <end position="1103"/>
    </location>
</feature>
<dbReference type="GO" id="GO:0080008">
    <property type="term" value="C:Cul4-RING E3 ubiquitin ligase complex"/>
    <property type="evidence" value="ECO:0007669"/>
    <property type="project" value="TreeGrafter"/>
</dbReference>
<dbReference type="OrthoDB" id="4869960at2759"/>
<dbReference type="EMBL" id="ML977590">
    <property type="protein sequence ID" value="KAF2000269.1"/>
    <property type="molecule type" value="Genomic_DNA"/>
</dbReference>
<dbReference type="InterPro" id="IPR036322">
    <property type="entry name" value="WD40_repeat_dom_sf"/>
</dbReference>
<dbReference type="PROSITE" id="PS50082">
    <property type="entry name" value="WD_REPEATS_2"/>
    <property type="match status" value="2"/>
</dbReference>
<dbReference type="PANTHER" id="PTHR15574">
    <property type="entry name" value="WD REPEAT DOMAIN-CONTAINING FAMILY"/>
    <property type="match status" value="1"/>
</dbReference>
<evidence type="ECO:0000256" key="2">
    <source>
        <dbReference type="ARBA" id="ARBA00022737"/>
    </source>
</evidence>
<feature type="repeat" description="WD" evidence="3">
    <location>
        <begin position="169"/>
        <end position="203"/>
    </location>
</feature>
<feature type="region of interest" description="Disordered" evidence="4">
    <location>
        <begin position="131"/>
        <end position="159"/>
    </location>
</feature>
<protein>
    <submittedName>
        <fullName evidence="5">WD and tetratricopeptide repeat-containing protein</fullName>
    </submittedName>
</protein>
<dbReference type="GO" id="GO:0005737">
    <property type="term" value="C:cytoplasm"/>
    <property type="evidence" value="ECO:0007669"/>
    <property type="project" value="TreeGrafter"/>
</dbReference>
<dbReference type="GO" id="GO:0045717">
    <property type="term" value="P:negative regulation of fatty acid biosynthetic process"/>
    <property type="evidence" value="ECO:0007669"/>
    <property type="project" value="TreeGrafter"/>
</dbReference>
<evidence type="ECO:0000313" key="5">
    <source>
        <dbReference type="EMBL" id="KAF2000269.1"/>
    </source>
</evidence>
<accession>A0A6A5WHI5</accession>
<gene>
    <name evidence="5" type="ORF">P154DRAFT_522742</name>
</gene>
<feature type="compositionally biased region" description="Acidic residues" evidence="4">
    <location>
        <begin position="754"/>
        <end position="763"/>
    </location>
</feature>
<dbReference type="Proteomes" id="UP000799779">
    <property type="component" value="Unassembled WGS sequence"/>
</dbReference>